<dbReference type="InterPro" id="IPR011990">
    <property type="entry name" value="TPR-like_helical_dom_sf"/>
</dbReference>
<dbReference type="Pfam" id="PF12895">
    <property type="entry name" value="ANAPC3"/>
    <property type="match status" value="1"/>
</dbReference>
<evidence type="ECO:0000256" key="3">
    <source>
        <dbReference type="PROSITE-ProRule" id="PRU00339"/>
    </source>
</evidence>
<evidence type="ECO:0000313" key="5">
    <source>
        <dbReference type="Proteomes" id="UP000276309"/>
    </source>
</evidence>
<dbReference type="Pfam" id="PF13174">
    <property type="entry name" value="TPR_6"/>
    <property type="match status" value="1"/>
</dbReference>
<dbReference type="AlphaFoldDB" id="A0A3G2L9I2"/>
<name>A0A3G2L9I2_9FLAO</name>
<accession>A0A3G2L9I2</accession>
<dbReference type="EMBL" id="CP032050">
    <property type="protein sequence ID" value="AYN68873.1"/>
    <property type="molecule type" value="Genomic_DNA"/>
</dbReference>
<dbReference type="PANTHER" id="PTHR44943:SF8">
    <property type="entry name" value="TPR REPEAT-CONTAINING PROTEIN MJ0263"/>
    <property type="match status" value="1"/>
</dbReference>
<feature type="repeat" description="TPR" evidence="3">
    <location>
        <begin position="539"/>
        <end position="572"/>
    </location>
</feature>
<dbReference type="SUPFAM" id="SSF48452">
    <property type="entry name" value="TPR-like"/>
    <property type="match status" value="4"/>
</dbReference>
<dbReference type="PROSITE" id="PS50005">
    <property type="entry name" value="TPR"/>
    <property type="match status" value="3"/>
</dbReference>
<keyword evidence="5" id="KW-1185">Reference proteome</keyword>
<evidence type="ECO:0000313" key="4">
    <source>
        <dbReference type="EMBL" id="AYN68873.1"/>
    </source>
</evidence>
<reference evidence="4 5" key="1">
    <citation type="submission" date="2018-08" db="EMBL/GenBank/DDBJ databases">
        <title>The reduced genetic potential of extracellular carbohydrate catabolism in Euzebyella marina RN62, a Flavobacteriia bacterium isolated from the hadal water.</title>
        <authorList>
            <person name="Xue C."/>
        </authorList>
    </citation>
    <scope>NUCLEOTIDE SEQUENCE [LARGE SCALE GENOMIC DNA]</scope>
    <source>
        <strain evidence="4 5">RN62</strain>
    </source>
</reference>
<dbReference type="InterPro" id="IPR051685">
    <property type="entry name" value="Ycf3/AcsC/BcsC/TPR_MFPF"/>
</dbReference>
<feature type="repeat" description="TPR" evidence="3">
    <location>
        <begin position="314"/>
        <end position="347"/>
    </location>
</feature>
<evidence type="ECO:0000256" key="1">
    <source>
        <dbReference type="ARBA" id="ARBA00022737"/>
    </source>
</evidence>
<dbReference type="PANTHER" id="PTHR44943">
    <property type="entry name" value="CELLULOSE SYNTHASE OPERON PROTEIN C"/>
    <property type="match status" value="1"/>
</dbReference>
<dbReference type="Gene3D" id="1.25.40.10">
    <property type="entry name" value="Tetratricopeptide repeat domain"/>
    <property type="match status" value="6"/>
</dbReference>
<dbReference type="RefSeq" id="WP_121849884.1">
    <property type="nucleotide sequence ID" value="NZ_CP032050.1"/>
</dbReference>
<dbReference type="OrthoDB" id="9814448at2"/>
<sequence length="1007" mass="114914">MLKKITAMVPILMGTVAMGLSQETKIYTHDQKEYQDALALYHNEQYQAAQSIFSKVKDNTKDLETKANSAYYEANAAVRLNQLGADRLMEDFVENYPTSTKRNSAFADVAEYYFETGKYPYALKWYNKVDQGALSRKEMDKFNFNYGYSLFSSGKQKEAQRYLQKVENSQVYGSQAKYYQGYIAYQQDDYETANQRFDEIKDPEILEEKMDYYQADMNFKLGKFEDAIALAKRQMAKGDRREKSELSKIIGESYFNLGQYANAIPYLEDYQGKGGKWSNTDYYLLGYSYYKQGDYANAVQQFNKIIDGTNSVSQNAYYHLAECYLKLDKKQEALNAFRNASQMNFSQEIQKDANLNYARLSYEIGNAYEPVPKVITDYLSKYTNDSHTEEMQNLLVDSYITSKNFEGAMELLEKNRNYASKETYQKVAYYRGIELFMNDEYAAAADNFKKSLDNAENSLFKARASYWKAESEYLMNNFDAALTDYLSFKQNPSSSSTEMSKDLSYNLAYTYFKLKDYTNAISNFSDFTSSGTNDTQKLYDGYLRLGDSYFVTSKYWPAIETYNKALALTGPEKDYAAYQKAISYGFVDRRDSKIEELRSFVSKYSRSTLKDDALFELANTLVSAGQEQQGLQTYDRMINEFKGSSLVPQAMMRQGLVHYNASRNEQALSKFKTVVHNFPNTQEAIQAVSTAKLIYVDMGRVDEYAEWVKGVDFVEVTDTELDNATFESADKQNMEGKKDAAMRGYEKYIQQFPNGLNSVKANFNLAQLYFAKGDKEKALPYYKFVADKAGSEYAEQSLTRVCEIYIGKDDYTSALPYLERLEAQADIQQNRTFAQSNLMKGYYGQKNYDRTLAYAEKVLATSNIDNRIKSDAHIMIARSAIATGNEAKAKSAYATVLKIATGATAAEALFYDAYFKNQEQDFESSNISVQKLAKDYSSYKEWGGKGLVIMAKNFYALGDAYQATYILDSVISNFSQFPEVVAEAKGELSIIKAKEAQSNSSVRTDGQ</sequence>
<gene>
    <name evidence="4" type="ORF">D1013_16550</name>
</gene>
<dbReference type="Pfam" id="PF13181">
    <property type="entry name" value="TPR_8"/>
    <property type="match status" value="2"/>
</dbReference>
<keyword evidence="2 3" id="KW-0802">TPR repeat</keyword>
<organism evidence="4 5">
    <name type="scientific">Euzebyella marina</name>
    <dbReference type="NCBI Taxonomy" id="1761453"/>
    <lineage>
        <taxon>Bacteria</taxon>
        <taxon>Pseudomonadati</taxon>
        <taxon>Bacteroidota</taxon>
        <taxon>Flavobacteriia</taxon>
        <taxon>Flavobacteriales</taxon>
        <taxon>Flavobacteriaceae</taxon>
        <taxon>Euzebyella</taxon>
    </lineage>
</organism>
<dbReference type="InterPro" id="IPR019734">
    <property type="entry name" value="TPR_rpt"/>
</dbReference>
<proteinExistence type="predicted"/>
<keyword evidence="1" id="KW-0677">Repeat</keyword>
<dbReference type="SMART" id="SM00028">
    <property type="entry name" value="TPR"/>
    <property type="match status" value="9"/>
</dbReference>
<feature type="repeat" description="TPR" evidence="3">
    <location>
        <begin position="279"/>
        <end position="312"/>
    </location>
</feature>
<dbReference type="Proteomes" id="UP000276309">
    <property type="component" value="Chromosome"/>
</dbReference>
<protein>
    <submittedName>
        <fullName evidence="4">Uncharacterized protein</fullName>
    </submittedName>
</protein>
<evidence type="ECO:0000256" key="2">
    <source>
        <dbReference type="ARBA" id="ARBA00022803"/>
    </source>
</evidence>
<dbReference type="SUPFAM" id="SSF81901">
    <property type="entry name" value="HCP-like"/>
    <property type="match status" value="1"/>
</dbReference>
<dbReference type="KEGG" id="emar:D1013_16550"/>